<protein>
    <submittedName>
        <fullName evidence="2">Uncharacterized protein</fullName>
    </submittedName>
</protein>
<evidence type="ECO:0000256" key="1">
    <source>
        <dbReference type="SAM" id="MobiDB-lite"/>
    </source>
</evidence>
<feature type="compositionally biased region" description="Pro residues" evidence="1">
    <location>
        <begin position="41"/>
        <end position="51"/>
    </location>
</feature>
<organism evidence="2">
    <name type="scientific">Noccaea caerulescens</name>
    <name type="common">Alpine penny-cress</name>
    <name type="synonym">Thlaspi caerulescens</name>
    <dbReference type="NCBI Taxonomy" id="107243"/>
    <lineage>
        <taxon>Eukaryota</taxon>
        <taxon>Viridiplantae</taxon>
        <taxon>Streptophyta</taxon>
        <taxon>Embryophyta</taxon>
        <taxon>Tracheophyta</taxon>
        <taxon>Spermatophyta</taxon>
        <taxon>Magnoliopsida</taxon>
        <taxon>eudicotyledons</taxon>
        <taxon>Gunneridae</taxon>
        <taxon>Pentapetalae</taxon>
        <taxon>rosids</taxon>
        <taxon>malvids</taxon>
        <taxon>Brassicales</taxon>
        <taxon>Brassicaceae</taxon>
        <taxon>Coluteocarpeae</taxon>
        <taxon>Noccaea</taxon>
    </lineage>
</organism>
<reference evidence="2" key="1">
    <citation type="submission" date="2016-07" db="EMBL/GenBank/DDBJ databases">
        <title>De novo transcriptome assembly of four accessions of the metal hyperaccumulator plant Noccaea caerulescens.</title>
        <authorList>
            <person name="Blande D."/>
            <person name="Halimaa P."/>
            <person name="Tervahauta A.I."/>
            <person name="Aarts M.G."/>
            <person name="Karenlampi S.O."/>
        </authorList>
    </citation>
    <scope>NUCLEOTIDE SEQUENCE</scope>
</reference>
<gene>
    <name evidence="2" type="ORF">MP_TR4821_c0_g1_i1_g.12797</name>
</gene>
<sequence>MAPLMQFWCFESFPLPELPDPVKADPSRPSPDIPATTSAIPPDPPVPPDPPDVCSSSRLSDLLSLPQSSASSSAPPAEHVSSLPPGVFYQRLLSPSYVRLCEFEFVDMDCVHGGGTIISAIVFSSGYSYLWAWPILPNMGVCRLSPFGPELYYYYTSSWSPSDQAIEPVRLLCVVGVRIYLAVMFSSTLLWEMFNISTSSTGLERSFPPSFLIRKRPFPSCSPFMKELYFSDSNPEASVDLVTVLRSCVAVRTGPEETTEFISVNFGGEDWLSTSRFKVTNFQQSGFAVKCCLTHSSLDSNSLSNFFEVLPVLIALQFMLCLMDLRGCFIPSSCMFGV</sequence>
<dbReference type="EMBL" id="GEVM01014167">
    <property type="protein sequence ID" value="JAU91771.1"/>
    <property type="molecule type" value="Transcribed_RNA"/>
</dbReference>
<evidence type="ECO:0000313" key="2">
    <source>
        <dbReference type="EMBL" id="JAU91771.1"/>
    </source>
</evidence>
<accession>A0A1J3JH36</accession>
<dbReference type="AlphaFoldDB" id="A0A1J3JH36"/>
<name>A0A1J3JH36_NOCCA</name>
<feature type="region of interest" description="Disordered" evidence="1">
    <location>
        <begin position="20"/>
        <end position="56"/>
    </location>
</feature>
<proteinExistence type="predicted"/>